<protein>
    <submittedName>
        <fullName evidence="2">Uncharacterized protein</fullName>
    </submittedName>
</protein>
<sequence>MADHPPATQSGMLDHMQRFYLITPGAARTLINGIELPITEPPDLLECLMAMAHRHSTLLGNANAARLPVPPRLQSESAPRTPRMPQPSAAGDGMASAAAGPGVKPTAGNGTFTYERVTARGNALQFNAPVGTDPAIFNCNISHRDTCASDWSVMFNAPVLADAKEIVKLDIHYKERRDAAAAAAPGQG</sequence>
<dbReference type="Proteomes" id="UP001302812">
    <property type="component" value="Unassembled WGS sequence"/>
</dbReference>
<reference evidence="2" key="1">
    <citation type="journal article" date="2023" name="Mol. Phylogenet. Evol.">
        <title>Genome-scale phylogeny and comparative genomics of the fungal order Sordariales.</title>
        <authorList>
            <person name="Hensen N."/>
            <person name="Bonometti L."/>
            <person name="Westerberg I."/>
            <person name="Brannstrom I.O."/>
            <person name="Guillou S."/>
            <person name="Cros-Aarteil S."/>
            <person name="Calhoun S."/>
            <person name="Haridas S."/>
            <person name="Kuo A."/>
            <person name="Mondo S."/>
            <person name="Pangilinan J."/>
            <person name="Riley R."/>
            <person name="LaButti K."/>
            <person name="Andreopoulos B."/>
            <person name="Lipzen A."/>
            <person name="Chen C."/>
            <person name="Yan M."/>
            <person name="Daum C."/>
            <person name="Ng V."/>
            <person name="Clum A."/>
            <person name="Steindorff A."/>
            <person name="Ohm R.A."/>
            <person name="Martin F."/>
            <person name="Silar P."/>
            <person name="Natvig D.O."/>
            <person name="Lalanne C."/>
            <person name="Gautier V."/>
            <person name="Ament-Velasquez S.L."/>
            <person name="Kruys A."/>
            <person name="Hutchinson M.I."/>
            <person name="Powell A.J."/>
            <person name="Barry K."/>
            <person name="Miller A.N."/>
            <person name="Grigoriev I.V."/>
            <person name="Debuchy R."/>
            <person name="Gladieux P."/>
            <person name="Hiltunen Thoren M."/>
            <person name="Johannesson H."/>
        </authorList>
    </citation>
    <scope>NUCLEOTIDE SEQUENCE</scope>
    <source>
        <strain evidence="2">CBS 508.74</strain>
    </source>
</reference>
<dbReference type="RefSeq" id="XP_064671262.1">
    <property type="nucleotide sequence ID" value="XM_064817582.1"/>
</dbReference>
<accession>A0AAN6YTX5</accession>
<name>A0AAN6YTX5_9PEZI</name>
<keyword evidence="3" id="KW-1185">Reference proteome</keyword>
<dbReference type="EMBL" id="MU853338">
    <property type="protein sequence ID" value="KAK4113692.1"/>
    <property type="molecule type" value="Genomic_DNA"/>
</dbReference>
<dbReference type="AlphaFoldDB" id="A0AAN6YTX5"/>
<organism evidence="2 3">
    <name type="scientific">Canariomyces notabilis</name>
    <dbReference type="NCBI Taxonomy" id="2074819"/>
    <lineage>
        <taxon>Eukaryota</taxon>
        <taxon>Fungi</taxon>
        <taxon>Dikarya</taxon>
        <taxon>Ascomycota</taxon>
        <taxon>Pezizomycotina</taxon>
        <taxon>Sordariomycetes</taxon>
        <taxon>Sordariomycetidae</taxon>
        <taxon>Sordariales</taxon>
        <taxon>Chaetomiaceae</taxon>
        <taxon>Canariomyces</taxon>
    </lineage>
</organism>
<comment type="caution">
    <text evidence="2">The sequence shown here is derived from an EMBL/GenBank/DDBJ whole genome shotgun (WGS) entry which is preliminary data.</text>
</comment>
<evidence type="ECO:0000313" key="3">
    <source>
        <dbReference type="Proteomes" id="UP001302812"/>
    </source>
</evidence>
<feature type="region of interest" description="Disordered" evidence="1">
    <location>
        <begin position="63"/>
        <end position="107"/>
    </location>
</feature>
<evidence type="ECO:0000256" key="1">
    <source>
        <dbReference type="SAM" id="MobiDB-lite"/>
    </source>
</evidence>
<gene>
    <name evidence="2" type="ORF">N656DRAFT_796926</name>
</gene>
<proteinExistence type="predicted"/>
<evidence type="ECO:0000313" key="2">
    <source>
        <dbReference type="EMBL" id="KAK4113692.1"/>
    </source>
</evidence>
<reference evidence="2" key="2">
    <citation type="submission" date="2023-05" db="EMBL/GenBank/DDBJ databases">
        <authorList>
            <consortium name="Lawrence Berkeley National Laboratory"/>
            <person name="Steindorff A."/>
            <person name="Hensen N."/>
            <person name="Bonometti L."/>
            <person name="Westerberg I."/>
            <person name="Brannstrom I.O."/>
            <person name="Guillou S."/>
            <person name="Cros-Aarteil S."/>
            <person name="Calhoun S."/>
            <person name="Haridas S."/>
            <person name="Kuo A."/>
            <person name="Mondo S."/>
            <person name="Pangilinan J."/>
            <person name="Riley R."/>
            <person name="Labutti K."/>
            <person name="Andreopoulos B."/>
            <person name="Lipzen A."/>
            <person name="Chen C."/>
            <person name="Yanf M."/>
            <person name="Daum C."/>
            <person name="Ng V."/>
            <person name="Clum A."/>
            <person name="Ohm R."/>
            <person name="Martin F."/>
            <person name="Silar P."/>
            <person name="Natvig D."/>
            <person name="Lalanne C."/>
            <person name="Gautier V."/>
            <person name="Ament-Velasquez S.L."/>
            <person name="Kruys A."/>
            <person name="Hutchinson M.I."/>
            <person name="Powell A.J."/>
            <person name="Barry K."/>
            <person name="Miller A.N."/>
            <person name="Grigoriev I.V."/>
            <person name="Debuchy R."/>
            <person name="Gladieux P."/>
            <person name="Thoren M.H."/>
            <person name="Johannesson H."/>
        </authorList>
    </citation>
    <scope>NUCLEOTIDE SEQUENCE</scope>
    <source>
        <strain evidence="2">CBS 508.74</strain>
    </source>
</reference>
<dbReference type="GeneID" id="89941707"/>
<feature type="compositionally biased region" description="Low complexity" evidence="1">
    <location>
        <begin position="87"/>
        <end position="102"/>
    </location>
</feature>